<dbReference type="GO" id="GO:0005198">
    <property type="term" value="F:structural molecule activity"/>
    <property type="evidence" value="ECO:0007669"/>
    <property type="project" value="InterPro"/>
</dbReference>
<proteinExistence type="predicted"/>
<protein>
    <submittedName>
        <fullName evidence="2">Uncharacterized protein</fullName>
    </submittedName>
</protein>
<sequence length="385" mass="43295">MVIKWTPPATTPLNELVEDIAHRVSGAYAQAEHQLIVELANKPPETLGWDAQNWRTLQKGRVTADTLVKHLENITGDEIRLLIERAQQEGLASAIAQLRSLPLGDLMTGSMAPAAYSIASDLHSALTDVRARILRAPDDIYRRVIGDSVLHAVVAGGNRERDQARPWRELINRGITGYTDLAGRRWNLASYVEMASRTATARAYRAQHEHTMKNNGVRFCKIVGGNDMCEQCGPWANRVLAMDGTPAGTYHLDSMVDDSVVTINVDATIEDARTNGLFHPNCRCVQVAYLPGVEPVVQAPTYDAGLEKERDRLRHLERETRRAKREMLITPSPETATRIQQLDNMIQDHVEKTGLNRKRYRENLNLGHKPARRKRPPQPNRLPRR</sequence>
<evidence type="ECO:0000313" key="3">
    <source>
        <dbReference type="Proteomes" id="UP001224674"/>
    </source>
</evidence>
<dbReference type="EMBL" id="CP122566">
    <property type="protein sequence ID" value="WGH93869.1"/>
    <property type="molecule type" value="Genomic_DNA"/>
</dbReference>
<dbReference type="Proteomes" id="UP001224674">
    <property type="component" value="Chromosome"/>
</dbReference>
<reference evidence="2 3" key="1">
    <citation type="submission" date="2023-03" db="EMBL/GenBank/DDBJ databases">
        <title>Complete genome sequences of several Auritidibacter ignavus strains isolated from ear infections.</title>
        <authorList>
            <person name="Baehr T."/>
            <person name="Baumhoegger A.M."/>
        </authorList>
    </citation>
    <scope>NUCLEOTIDE SEQUENCE [LARGE SCALE GENOMIC DNA]</scope>
    <source>
        <strain evidence="2 3">BABAE-6</strain>
    </source>
</reference>
<organism evidence="2 3">
    <name type="scientific">Auritidibacter ignavus</name>
    <dbReference type="NCBI Taxonomy" id="678932"/>
    <lineage>
        <taxon>Bacteria</taxon>
        <taxon>Bacillati</taxon>
        <taxon>Actinomycetota</taxon>
        <taxon>Actinomycetes</taxon>
        <taxon>Micrococcales</taxon>
        <taxon>Micrococcaceae</taxon>
        <taxon>Auritidibacter</taxon>
    </lineage>
</organism>
<keyword evidence="3" id="KW-1185">Reference proteome</keyword>
<accession>A0AAJ6DCW4</accession>
<dbReference type="RefSeq" id="WP_279675152.1">
    <property type="nucleotide sequence ID" value="NZ_CP122566.1"/>
</dbReference>
<evidence type="ECO:0000256" key="1">
    <source>
        <dbReference type="SAM" id="MobiDB-lite"/>
    </source>
</evidence>
<feature type="compositionally biased region" description="Basic residues" evidence="1">
    <location>
        <begin position="369"/>
        <end position="385"/>
    </location>
</feature>
<evidence type="ECO:0000313" key="2">
    <source>
        <dbReference type="EMBL" id="WGH93869.1"/>
    </source>
</evidence>
<dbReference type="AlphaFoldDB" id="A0AAJ6DCW4"/>
<dbReference type="Pfam" id="PF06152">
    <property type="entry name" value="Phage_min_cap2"/>
    <property type="match status" value="1"/>
</dbReference>
<feature type="region of interest" description="Disordered" evidence="1">
    <location>
        <begin position="354"/>
        <end position="385"/>
    </location>
</feature>
<dbReference type="InterPro" id="IPR009319">
    <property type="entry name" value="Phage_A118_VSP1"/>
</dbReference>
<name>A0AAJ6DCW4_9MICC</name>
<gene>
    <name evidence="2" type="ORF">QDX21_03460</name>
</gene>